<dbReference type="Pfam" id="PF00196">
    <property type="entry name" value="GerE"/>
    <property type="match status" value="1"/>
</dbReference>
<dbReference type="GO" id="GO:0003677">
    <property type="term" value="F:DNA binding"/>
    <property type="evidence" value="ECO:0007669"/>
    <property type="project" value="UniProtKB-KW"/>
</dbReference>
<dbReference type="SMART" id="SM00448">
    <property type="entry name" value="REC"/>
    <property type="match status" value="1"/>
</dbReference>
<dbReference type="PRINTS" id="PR00038">
    <property type="entry name" value="HTHLUXR"/>
</dbReference>
<dbReference type="InterPro" id="IPR058245">
    <property type="entry name" value="NreC/VraR/RcsB-like_REC"/>
</dbReference>
<protein>
    <submittedName>
        <fullName evidence="6">Response regulator transcription factor</fullName>
    </submittedName>
</protein>
<proteinExistence type="predicted"/>
<dbReference type="Proteomes" id="UP000547058">
    <property type="component" value="Unassembled WGS sequence"/>
</dbReference>
<dbReference type="SUPFAM" id="SSF52172">
    <property type="entry name" value="CheY-like"/>
    <property type="match status" value="1"/>
</dbReference>
<dbReference type="InterPro" id="IPR011006">
    <property type="entry name" value="CheY-like_superfamily"/>
</dbReference>
<dbReference type="CDD" id="cd17535">
    <property type="entry name" value="REC_NarL-like"/>
    <property type="match status" value="1"/>
</dbReference>
<organism evidence="6 7">
    <name type="scientific">Stenotrophomonas tumulicola</name>
    <dbReference type="NCBI Taxonomy" id="1685415"/>
    <lineage>
        <taxon>Bacteria</taxon>
        <taxon>Pseudomonadati</taxon>
        <taxon>Pseudomonadota</taxon>
        <taxon>Gammaproteobacteria</taxon>
        <taxon>Lysobacterales</taxon>
        <taxon>Lysobacteraceae</taxon>
        <taxon>Stenotrophomonas</taxon>
    </lineage>
</organism>
<dbReference type="Pfam" id="PF00072">
    <property type="entry name" value="Response_reg"/>
    <property type="match status" value="1"/>
</dbReference>
<dbReference type="PROSITE" id="PS50043">
    <property type="entry name" value="HTH_LUXR_2"/>
    <property type="match status" value="1"/>
</dbReference>
<evidence type="ECO:0000256" key="3">
    <source>
        <dbReference type="PROSITE-ProRule" id="PRU00169"/>
    </source>
</evidence>
<reference evidence="6 7" key="1">
    <citation type="submission" date="2020-08" db="EMBL/GenBank/DDBJ databases">
        <title>Stenotrophomonas tumulicola JCM 30961.</title>
        <authorList>
            <person name="Deng Y."/>
        </authorList>
    </citation>
    <scope>NUCLEOTIDE SEQUENCE [LARGE SCALE GENOMIC DNA]</scope>
    <source>
        <strain evidence="6 7">JCM 30961</strain>
    </source>
</reference>
<evidence type="ECO:0000313" key="7">
    <source>
        <dbReference type="Proteomes" id="UP000547058"/>
    </source>
</evidence>
<dbReference type="PANTHER" id="PTHR43214">
    <property type="entry name" value="TWO-COMPONENT RESPONSE REGULATOR"/>
    <property type="match status" value="1"/>
</dbReference>
<evidence type="ECO:0000259" key="4">
    <source>
        <dbReference type="PROSITE" id="PS50043"/>
    </source>
</evidence>
<dbReference type="PROSITE" id="PS50110">
    <property type="entry name" value="RESPONSE_REGULATORY"/>
    <property type="match status" value="1"/>
</dbReference>
<feature type="modified residue" description="4-aspartylphosphate" evidence="3">
    <location>
        <position position="53"/>
    </location>
</feature>
<evidence type="ECO:0000256" key="2">
    <source>
        <dbReference type="ARBA" id="ARBA00023125"/>
    </source>
</evidence>
<dbReference type="GO" id="GO:0006355">
    <property type="term" value="P:regulation of DNA-templated transcription"/>
    <property type="evidence" value="ECO:0007669"/>
    <property type="project" value="InterPro"/>
</dbReference>
<keyword evidence="7" id="KW-1185">Reference proteome</keyword>
<keyword evidence="1 3" id="KW-0597">Phosphoprotein</keyword>
<accession>A0A7W3IHM6</accession>
<dbReference type="RefSeq" id="WP_182338502.1">
    <property type="nucleotide sequence ID" value="NZ_JACGXS010000002.1"/>
</dbReference>
<gene>
    <name evidence="6" type="ORF">H4O11_06035</name>
</gene>
<dbReference type="InterPro" id="IPR001789">
    <property type="entry name" value="Sig_transdc_resp-reg_receiver"/>
</dbReference>
<evidence type="ECO:0000313" key="6">
    <source>
        <dbReference type="EMBL" id="MBA8681366.1"/>
    </source>
</evidence>
<dbReference type="PANTHER" id="PTHR43214:SF17">
    <property type="entry name" value="TRANSCRIPTIONAL REGULATORY PROTEIN RCSB"/>
    <property type="match status" value="1"/>
</dbReference>
<dbReference type="InterPro" id="IPR016032">
    <property type="entry name" value="Sig_transdc_resp-reg_C-effctor"/>
</dbReference>
<dbReference type="SUPFAM" id="SSF46894">
    <property type="entry name" value="C-terminal effector domain of the bipartite response regulators"/>
    <property type="match status" value="1"/>
</dbReference>
<dbReference type="EMBL" id="JACGXS010000002">
    <property type="protein sequence ID" value="MBA8681366.1"/>
    <property type="molecule type" value="Genomic_DNA"/>
</dbReference>
<feature type="domain" description="HTH luxR-type" evidence="4">
    <location>
        <begin position="145"/>
        <end position="210"/>
    </location>
</feature>
<evidence type="ECO:0000256" key="1">
    <source>
        <dbReference type="ARBA" id="ARBA00022553"/>
    </source>
</evidence>
<dbReference type="SMART" id="SM00421">
    <property type="entry name" value="HTH_LUXR"/>
    <property type="match status" value="1"/>
</dbReference>
<dbReference type="InterPro" id="IPR000792">
    <property type="entry name" value="Tscrpt_reg_LuxR_C"/>
</dbReference>
<dbReference type="GO" id="GO:0000160">
    <property type="term" value="P:phosphorelay signal transduction system"/>
    <property type="evidence" value="ECO:0007669"/>
    <property type="project" value="InterPro"/>
</dbReference>
<feature type="domain" description="Response regulatory" evidence="5">
    <location>
        <begin position="3"/>
        <end position="122"/>
    </location>
</feature>
<dbReference type="CDD" id="cd06170">
    <property type="entry name" value="LuxR_C_like"/>
    <property type="match status" value="1"/>
</dbReference>
<dbReference type="Gene3D" id="3.40.50.2300">
    <property type="match status" value="1"/>
</dbReference>
<name>A0A7W3IHM6_9GAMM</name>
<dbReference type="AlphaFoldDB" id="A0A7W3IHM6"/>
<sequence length="212" mass="23041">MRRIGLADDHPVILNALQTCLMDGALETAFAVRTGGQLMETLRMQPCDVLVTDYSMAQHPHGGDGLAMVERVLRRFPECRLVVFTMLHNPAVFGQLLALGVDGIVSKNDDIHEVLLAIRAIEAGIGLPYCSPSVREALSSQLNRPGAALQALSQRELEVVRLFAQGQTLDEIAANLGRAKTTVATHKKNAMDKLGVIGNTELIRYAFEANLV</sequence>
<dbReference type="InterPro" id="IPR039420">
    <property type="entry name" value="WalR-like"/>
</dbReference>
<evidence type="ECO:0000259" key="5">
    <source>
        <dbReference type="PROSITE" id="PS50110"/>
    </source>
</evidence>
<keyword evidence="2" id="KW-0238">DNA-binding</keyword>
<comment type="caution">
    <text evidence="6">The sequence shown here is derived from an EMBL/GenBank/DDBJ whole genome shotgun (WGS) entry which is preliminary data.</text>
</comment>